<sequence length="213" mass="23131">MSSRFCTIYFILFRLLSFSSTPPHSHSVAAATATATVADASQPDLMSSPTPSDRPMRNVVDPESGELDPDDTNLNNDDDPQDWKRTGKVVQTVGLGGVGASVTLIVDAPPSEATHVVLYTAYLSVVGLGLFTGMGLSFFSILMKGSPSVGWVQTRLMFFTLFFMAIACLLRLHLALPLADVMIATVSVLVVVGIMVIYLYIGRRWKLCRLRQA</sequence>
<feature type="signal peptide" evidence="3">
    <location>
        <begin position="1"/>
        <end position="21"/>
    </location>
</feature>
<keyword evidence="2" id="KW-1133">Transmembrane helix</keyword>
<comment type="caution">
    <text evidence="4">The sequence shown here is derived from an EMBL/GenBank/DDBJ whole genome shotgun (WGS) entry which is preliminary data.</text>
</comment>
<accession>A0ABR2N0C5</accession>
<evidence type="ECO:0000256" key="3">
    <source>
        <dbReference type="SAM" id="SignalP"/>
    </source>
</evidence>
<evidence type="ECO:0000256" key="2">
    <source>
        <dbReference type="SAM" id="Phobius"/>
    </source>
</evidence>
<protein>
    <submittedName>
        <fullName evidence="4">Uncharacterized protein</fullName>
    </submittedName>
</protein>
<feature type="compositionally biased region" description="Acidic residues" evidence="1">
    <location>
        <begin position="63"/>
        <end position="80"/>
    </location>
</feature>
<feature type="transmembrane region" description="Helical" evidence="2">
    <location>
        <begin position="181"/>
        <end position="201"/>
    </location>
</feature>
<evidence type="ECO:0000256" key="1">
    <source>
        <dbReference type="SAM" id="MobiDB-lite"/>
    </source>
</evidence>
<keyword evidence="3" id="KW-0732">Signal</keyword>
<keyword evidence="5" id="KW-1185">Reference proteome</keyword>
<dbReference type="Proteomes" id="UP001412067">
    <property type="component" value="Unassembled WGS sequence"/>
</dbReference>
<keyword evidence="2" id="KW-0812">Transmembrane</keyword>
<proteinExistence type="predicted"/>
<evidence type="ECO:0000313" key="4">
    <source>
        <dbReference type="EMBL" id="KAK8969885.1"/>
    </source>
</evidence>
<gene>
    <name evidence="4" type="ORF">KSP40_PGU015386</name>
</gene>
<organism evidence="4 5">
    <name type="scientific">Platanthera guangdongensis</name>
    <dbReference type="NCBI Taxonomy" id="2320717"/>
    <lineage>
        <taxon>Eukaryota</taxon>
        <taxon>Viridiplantae</taxon>
        <taxon>Streptophyta</taxon>
        <taxon>Embryophyta</taxon>
        <taxon>Tracheophyta</taxon>
        <taxon>Spermatophyta</taxon>
        <taxon>Magnoliopsida</taxon>
        <taxon>Liliopsida</taxon>
        <taxon>Asparagales</taxon>
        <taxon>Orchidaceae</taxon>
        <taxon>Orchidoideae</taxon>
        <taxon>Orchideae</taxon>
        <taxon>Orchidinae</taxon>
        <taxon>Platanthera</taxon>
    </lineage>
</organism>
<reference evidence="4 5" key="1">
    <citation type="journal article" date="2022" name="Nat. Plants">
        <title>Genomes of leafy and leafless Platanthera orchids illuminate the evolution of mycoheterotrophy.</title>
        <authorList>
            <person name="Li M.H."/>
            <person name="Liu K.W."/>
            <person name="Li Z."/>
            <person name="Lu H.C."/>
            <person name="Ye Q.L."/>
            <person name="Zhang D."/>
            <person name="Wang J.Y."/>
            <person name="Li Y.F."/>
            <person name="Zhong Z.M."/>
            <person name="Liu X."/>
            <person name="Yu X."/>
            <person name="Liu D.K."/>
            <person name="Tu X.D."/>
            <person name="Liu B."/>
            <person name="Hao Y."/>
            <person name="Liao X.Y."/>
            <person name="Jiang Y.T."/>
            <person name="Sun W.H."/>
            <person name="Chen J."/>
            <person name="Chen Y.Q."/>
            <person name="Ai Y."/>
            <person name="Zhai J.W."/>
            <person name="Wu S.S."/>
            <person name="Zhou Z."/>
            <person name="Hsiao Y.Y."/>
            <person name="Wu W.L."/>
            <person name="Chen Y.Y."/>
            <person name="Lin Y.F."/>
            <person name="Hsu J.L."/>
            <person name="Li C.Y."/>
            <person name="Wang Z.W."/>
            <person name="Zhao X."/>
            <person name="Zhong W.Y."/>
            <person name="Ma X.K."/>
            <person name="Ma L."/>
            <person name="Huang J."/>
            <person name="Chen G.Z."/>
            <person name="Huang M.Z."/>
            <person name="Huang L."/>
            <person name="Peng D.H."/>
            <person name="Luo Y.B."/>
            <person name="Zou S.Q."/>
            <person name="Chen S.P."/>
            <person name="Lan S."/>
            <person name="Tsai W.C."/>
            <person name="Van de Peer Y."/>
            <person name="Liu Z.J."/>
        </authorList>
    </citation>
    <scope>NUCLEOTIDE SEQUENCE [LARGE SCALE GENOMIC DNA]</scope>
    <source>
        <strain evidence="4">Lor288</strain>
    </source>
</reference>
<feature type="region of interest" description="Disordered" evidence="1">
    <location>
        <begin position="39"/>
        <end position="83"/>
    </location>
</feature>
<dbReference type="EMBL" id="JBBWWR010000002">
    <property type="protein sequence ID" value="KAK8969885.1"/>
    <property type="molecule type" value="Genomic_DNA"/>
</dbReference>
<feature type="transmembrane region" description="Helical" evidence="2">
    <location>
        <begin position="119"/>
        <end position="143"/>
    </location>
</feature>
<feature type="chain" id="PRO_5047247041" evidence="3">
    <location>
        <begin position="22"/>
        <end position="213"/>
    </location>
</feature>
<keyword evidence="2" id="KW-0472">Membrane</keyword>
<feature type="transmembrane region" description="Helical" evidence="2">
    <location>
        <begin position="155"/>
        <end position="175"/>
    </location>
</feature>
<evidence type="ECO:0000313" key="5">
    <source>
        <dbReference type="Proteomes" id="UP001412067"/>
    </source>
</evidence>
<name>A0ABR2N0C5_9ASPA</name>